<evidence type="ECO:0000313" key="2">
    <source>
        <dbReference type="EMBL" id="ASC72281.1"/>
    </source>
</evidence>
<dbReference type="EMBL" id="CP021983">
    <property type="protein sequence ID" value="ASC73551.1"/>
    <property type="molecule type" value="Genomic_DNA"/>
</dbReference>
<sequence length="252" mass="28759">MRVAACQSYGKGETDVSVLTGMSLSHSTLQRLVQRQRETPPEAKQTVTEISVDGGKVRLRHPEKGEPSYWKEYKSARVENLYYGAAFQANDWLQDWLNSQPLANPIICLGDGHRGVWAVFRPIATVETRLEILDWYHLVENLYGVGGSLKRLKQAKALLWEGRVDETQALFTDCALEQARRFCDYLERHRHRIVNYGYFQAEQICSIGSGAVESAIKQIDHRMKLPGAQWVPDNVQQALQVRCAYLNRAYDC</sequence>
<name>A0A1Z3HHR8_9CYAN</name>
<dbReference type="KEGG" id="hhg:XM38_038480"/>
<dbReference type="EMBL" id="CP021983">
    <property type="protein sequence ID" value="ASC69862.1"/>
    <property type="molecule type" value="Genomic_DNA"/>
</dbReference>
<reference evidence="1 6" key="1">
    <citation type="journal article" date="2016" name="Biochim. Biophys. Acta">
        <title>Characterization of red-shifted phycobilisomes isolated from the chlorophyll f-containing cyanobacterium Halomicronema hongdechloris.</title>
        <authorList>
            <person name="Li Y."/>
            <person name="Lin Y."/>
            <person name="Garvey C.J."/>
            <person name="Birch D."/>
            <person name="Corkery R.W."/>
            <person name="Loughlin P.C."/>
            <person name="Scheer H."/>
            <person name="Willows R.D."/>
            <person name="Chen M."/>
        </authorList>
    </citation>
    <scope>NUCLEOTIDE SEQUENCE [LARGE SCALE GENOMIC DNA]</scope>
    <source>
        <strain evidence="1 6">C2206</strain>
    </source>
</reference>
<accession>A0A1Z3HHR8</accession>
<keyword evidence="6" id="KW-1185">Reference proteome</keyword>
<dbReference type="KEGG" id="hhg:XM38_049430"/>
<evidence type="ECO:0000313" key="6">
    <source>
        <dbReference type="Proteomes" id="UP000191901"/>
    </source>
</evidence>
<gene>
    <name evidence="1" type="ORF">XM38_007920</name>
    <name evidence="2" type="ORF">XM38_032370</name>
    <name evidence="3" type="ORF">XM38_038480</name>
    <name evidence="4" type="ORF">XM38_045190</name>
    <name evidence="5" type="ORF">XM38_049430</name>
</gene>
<protein>
    <recommendedName>
        <fullName evidence="7">ISKra4 family transposase</fullName>
    </recommendedName>
</protein>
<evidence type="ECO:0000313" key="5">
    <source>
        <dbReference type="EMBL" id="ASC73969.1"/>
    </source>
</evidence>
<evidence type="ECO:0000313" key="4">
    <source>
        <dbReference type="EMBL" id="ASC73551.1"/>
    </source>
</evidence>
<dbReference type="AlphaFoldDB" id="A0A1Z3HHR8"/>
<dbReference type="Proteomes" id="UP000191901">
    <property type="component" value="Chromosome"/>
</dbReference>
<dbReference type="EMBL" id="CP021983">
    <property type="protein sequence ID" value="ASC72888.1"/>
    <property type="molecule type" value="Genomic_DNA"/>
</dbReference>
<dbReference type="KEGG" id="hhg:XM38_007920"/>
<evidence type="ECO:0000313" key="3">
    <source>
        <dbReference type="EMBL" id="ASC72888.1"/>
    </source>
</evidence>
<reference evidence="1" key="2">
    <citation type="submission" date="2019-01" db="EMBL/GenBank/DDBJ databases">
        <title>Halomicronema hongdechloris genome sequencing.</title>
        <authorList>
            <person name="Willows R."/>
            <person name="Chen M."/>
            <person name="Yaqiong L."/>
            <person name="Hernandez - Prieto M."/>
            <person name="Elbourne L."/>
        </authorList>
    </citation>
    <scope>NUCLEOTIDE SEQUENCE</scope>
    <source>
        <strain evidence="1">C2206</strain>
    </source>
</reference>
<dbReference type="NCBIfam" id="NF033572">
    <property type="entry name" value="transpos_ISKra4"/>
    <property type="match status" value="1"/>
</dbReference>
<dbReference type="STRING" id="1641165.XM38_00340"/>
<dbReference type="EMBL" id="CP021983">
    <property type="protein sequence ID" value="ASC73969.1"/>
    <property type="molecule type" value="Genomic_DNA"/>
</dbReference>
<dbReference type="KEGG" id="hhg:XM38_045190"/>
<dbReference type="EMBL" id="CP021983">
    <property type="protein sequence ID" value="ASC72281.1"/>
    <property type="molecule type" value="Genomic_DNA"/>
</dbReference>
<dbReference type="KEGG" id="hhg:XM38_032370"/>
<organism evidence="1 6">
    <name type="scientific">Halomicronema hongdechloris C2206</name>
    <dbReference type="NCBI Taxonomy" id="1641165"/>
    <lineage>
        <taxon>Bacteria</taxon>
        <taxon>Bacillati</taxon>
        <taxon>Cyanobacteriota</taxon>
        <taxon>Cyanophyceae</taxon>
        <taxon>Nodosilineales</taxon>
        <taxon>Nodosilineaceae</taxon>
        <taxon>Halomicronema</taxon>
    </lineage>
</organism>
<evidence type="ECO:0008006" key="7">
    <source>
        <dbReference type="Google" id="ProtNLM"/>
    </source>
</evidence>
<proteinExistence type="predicted"/>
<evidence type="ECO:0000313" key="1">
    <source>
        <dbReference type="EMBL" id="ASC69862.1"/>
    </source>
</evidence>